<sequence>PFLELTEEEWSRTIDINLKGYFLCAQAAAKEMVKQKSGVIVNIASVASGQVGIGMATLAHYCASKGGIIAMTEALAVELAPFGIRVNAIAPGMIETPMIDPMKKDPKMMEAMLAKVPMQRVGKPEEVSNLVLFLASDVSSYITGSTVIIDGGWLAG</sequence>
<dbReference type="InterPro" id="IPR020904">
    <property type="entry name" value="Sc_DH/Rdtase_CS"/>
</dbReference>
<comment type="similarity">
    <text evidence="1">Belongs to the short-chain dehydrogenases/reductases (SDR) family.</text>
</comment>
<evidence type="ECO:0000313" key="3">
    <source>
        <dbReference type="EMBL" id="GAH99535.1"/>
    </source>
</evidence>
<proteinExistence type="inferred from homology"/>
<dbReference type="Gene3D" id="3.40.50.720">
    <property type="entry name" value="NAD(P)-binding Rossmann-like Domain"/>
    <property type="match status" value="1"/>
</dbReference>
<reference evidence="3" key="1">
    <citation type="journal article" date="2014" name="Front. Microbiol.">
        <title>High frequency of phylogenetically diverse reductive dehalogenase-homologous genes in deep subseafloor sedimentary metagenomes.</title>
        <authorList>
            <person name="Kawai M."/>
            <person name="Futagami T."/>
            <person name="Toyoda A."/>
            <person name="Takaki Y."/>
            <person name="Nishi S."/>
            <person name="Hori S."/>
            <person name="Arai W."/>
            <person name="Tsubouchi T."/>
            <person name="Morono Y."/>
            <person name="Uchiyama I."/>
            <person name="Ito T."/>
            <person name="Fujiyama A."/>
            <person name="Inagaki F."/>
            <person name="Takami H."/>
        </authorList>
    </citation>
    <scope>NUCLEOTIDE SEQUENCE</scope>
    <source>
        <strain evidence="3">Expedition CK06-06</strain>
    </source>
</reference>
<dbReference type="AlphaFoldDB" id="X1L0X7"/>
<dbReference type="InterPro" id="IPR036291">
    <property type="entry name" value="NAD(P)-bd_dom_sf"/>
</dbReference>
<dbReference type="PRINTS" id="PR00081">
    <property type="entry name" value="GDHRDH"/>
</dbReference>
<dbReference type="FunFam" id="3.40.50.720:FF:000084">
    <property type="entry name" value="Short-chain dehydrogenase reductase"/>
    <property type="match status" value="1"/>
</dbReference>
<dbReference type="InterPro" id="IPR002347">
    <property type="entry name" value="SDR_fam"/>
</dbReference>
<dbReference type="PROSITE" id="PS00061">
    <property type="entry name" value="ADH_SHORT"/>
    <property type="match status" value="1"/>
</dbReference>
<comment type="caution">
    <text evidence="3">The sequence shown here is derived from an EMBL/GenBank/DDBJ whole genome shotgun (WGS) entry which is preliminary data.</text>
</comment>
<dbReference type="EMBL" id="BARV01000530">
    <property type="protein sequence ID" value="GAH99535.1"/>
    <property type="molecule type" value="Genomic_DNA"/>
</dbReference>
<feature type="non-terminal residue" evidence="3">
    <location>
        <position position="1"/>
    </location>
</feature>
<dbReference type="PANTHER" id="PTHR42760">
    <property type="entry name" value="SHORT-CHAIN DEHYDROGENASES/REDUCTASES FAMILY MEMBER"/>
    <property type="match status" value="1"/>
</dbReference>
<evidence type="ECO:0000256" key="2">
    <source>
        <dbReference type="ARBA" id="ARBA00023002"/>
    </source>
</evidence>
<dbReference type="PRINTS" id="PR00080">
    <property type="entry name" value="SDRFAMILY"/>
</dbReference>
<dbReference type="GO" id="GO:0016616">
    <property type="term" value="F:oxidoreductase activity, acting on the CH-OH group of donors, NAD or NADP as acceptor"/>
    <property type="evidence" value="ECO:0007669"/>
    <property type="project" value="TreeGrafter"/>
</dbReference>
<name>X1L0X7_9ZZZZ</name>
<dbReference type="PANTHER" id="PTHR42760:SF133">
    <property type="entry name" value="3-OXOACYL-[ACYL-CARRIER-PROTEIN] REDUCTASE"/>
    <property type="match status" value="1"/>
</dbReference>
<keyword evidence="2" id="KW-0560">Oxidoreductase</keyword>
<evidence type="ECO:0000256" key="1">
    <source>
        <dbReference type="ARBA" id="ARBA00006484"/>
    </source>
</evidence>
<organism evidence="3">
    <name type="scientific">marine sediment metagenome</name>
    <dbReference type="NCBI Taxonomy" id="412755"/>
    <lineage>
        <taxon>unclassified sequences</taxon>
        <taxon>metagenomes</taxon>
        <taxon>ecological metagenomes</taxon>
    </lineage>
</organism>
<gene>
    <name evidence="3" type="ORF">S06H3_01945</name>
</gene>
<protein>
    <recommendedName>
        <fullName evidence="4">SDR family oxidoreductase</fullName>
    </recommendedName>
</protein>
<dbReference type="SUPFAM" id="SSF51735">
    <property type="entry name" value="NAD(P)-binding Rossmann-fold domains"/>
    <property type="match status" value="1"/>
</dbReference>
<evidence type="ECO:0008006" key="4">
    <source>
        <dbReference type="Google" id="ProtNLM"/>
    </source>
</evidence>
<dbReference type="Pfam" id="PF13561">
    <property type="entry name" value="adh_short_C2"/>
    <property type="match status" value="1"/>
</dbReference>
<accession>X1L0X7</accession>